<sequence>MPTIVGKQVGPIGYGLMGLTAIQTPDTDEANFTAIKTAIESGCTFLNGAEFYGTGPEENSLTLLRRYFAKYPEDAERVAINIKGGRDFKTLGFDGSPEGVARSIEHSLEQLGPVGRIAQWGMARKDLSHDYEDETLASIDGYVKSGRIDGISTSEINATTLRSAARKFRISALEIEVSLFHTDALTNGLCAAYHPSVFLCKQRVDENPAPLGRGLLGGRVKRLDDLALDDMRRDLPRFKDENLQVNLELVQKVEALARKKGCTPAQIAINWLLALSKRPGMPVIIPIPGSSDPGRIKENAAIIDLTSEDMAEIDGMLQGFVAAGDRYPATQMKYLQL</sequence>
<evidence type="ECO:0000313" key="4">
    <source>
        <dbReference type="Proteomes" id="UP000030151"/>
    </source>
</evidence>
<dbReference type="SUPFAM" id="SSF51430">
    <property type="entry name" value="NAD(P)-linked oxidoreductase"/>
    <property type="match status" value="1"/>
</dbReference>
<comment type="caution">
    <text evidence="3">The sequence shown here is derived from an EMBL/GenBank/DDBJ whole genome shotgun (WGS) entry which is preliminary data.</text>
</comment>
<name>A0A0A1UW40_9HYPO</name>
<keyword evidence="1" id="KW-0560">Oxidoreductase</keyword>
<dbReference type="EMBL" id="JELW01000005">
    <property type="protein sequence ID" value="EXV02262.1"/>
    <property type="molecule type" value="Genomic_DNA"/>
</dbReference>
<dbReference type="CDD" id="cd19077">
    <property type="entry name" value="AKR_AKR8A1-2"/>
    <property type="match status" value="1"/>
</dbReference>
<gene>
    <name evidence="3" type="ORF">X797_004391</name>
</gene>
<proteinExistence type="predicted"/>
<feature type="domain" description="NADP-dependent oxidoreductase" evidence="2">
    <location>
        <begin position="11"/>
        <end position="316"/>
    </location>
</feature>
<dbReference type="InterPro" id="IPR050791">
    <property type="entry name" value="Aldo-Keto_reductase"/>
</dbReference>
<dbReference type="OrthoDB" id="37537at2759"/>
<dbReference type="Gene3D" id="3.20.20.100">
    <property type="entry name" value="NADP-dependent oxidoreductase domain"/>
    <property type="match status" value="1"/>
</dbReference>
<dbReference type="GO" id="GO:0005737">
    <property type="term" value="C:cytoplasm"/>
    <property type="evidence" value="ECO:0007669"/>
    <property type="project" value="TreeGrafter"/>
</dbReference>
<organism evidence="3 4">
    <name type="scientific">Metarhizium robertsii</name>
    <dbReference type="NCBI Taxonomy" id="568076"/>
    <lineage>
        <taxon>Eukaryota</taxon>
        <taxon>Fungi</taxon>
        <taxon>Dikarya</taxon>
        <taxon>Ascomycota</taxon>
        <taxon>Pezizomycotina</taxon>
        <taxon>Sordariomycetes</taxon>
        <taxon>Hypocreomycetidae</taxon>
        <taxon>Hypocreales</taxon>
        <taxon>Clavicipitaceae</taxon>
        <taxon>Metarhizium</taxon>
    </lineage>
</organism>
<dbReference type="PANTHER" id="PTHR43625:SF78">
    <property type="entry name" value="PYRIDOXAL REDUCTASE-RELATED"/>
    <property type="match status" value="1"/>
</dbReference>
<dbReference type="AlphaFoldDB" id="A0A0A1UW40"/>
<evidence type="ECO:0000256" key="1">
    <source>
        <dbReference type="ARBA" id="ARBA00023002"/>
    </source>
</evidence>
<dbReference type="GO" id="GO:0016491">
    <property type="term" value="F:oxidoreductase activity"/>
    <property type="evidence" value="ECO:0007669"/>
    <property type="project" value="UniProtKB-KW"/>
</dbReference>
<evidence type="ECO:0000259" key="2">
    <source>
        <dbReference type="Pfam" id="PF00248"/>
    </source>
</evidence>
<reference evidence="3 4" key="1">
    <citation type="submission" date="2014-02" db="EMBL/GenBank/DDBJ databases">
        <title>The genome sequence of the entomopathogenic fungus Metarhizium robertsii ARSEF 2575.</title>
        <authorList>
            <person name="Giuliano Garisto Donzelli B."/>
            <person name="Roe B.A."/>
            <person name="Macmil S.L."/>
            <person name="Krasnoff S.B."/>
            <person name="Gibson D.M."/>
        </authorList>
    </citation>
    <scope>NUCLEOTIDE SEQUENCE [LARGE SCALE GENOMIC DNA]</scope>
    <source>
        <strain evidence="3 4">ARSEF 2575</strain>
    </source>
</reference>
<dbReference type="eggNOG" id="KOG1575">
    <property type="taxonomic scope" value="Eukaryota"/>
</dbReference>
<evidence type="ECO:0000313" key="3">
    <source>
        <dbReference type="EMBL" id="EXV02262.1"/>
    </source>
</evidence>
<dbReference type="Pfam" id="PF00248">
    <property type="entry name" value="Aldo_ket_red"/>
    <property type="match status" value="1"/>
</dbReference>
<dbReference type="PANTHER" id="PTHR43625">
    <property type="entry name" value="AFLATOXIN B1 ALDEHYDE REDUCTASE"/>
    <property type="match status" value="1"/>
</dbReference>
<accession>A0A0A1UW40</accession>
<dbReference type="InterPro" id="IPR036812">
    <property type="entry name" value="NAD(P)_OxRdtase_dom_sf"/>
</dbReference>
<dbReference type="InterPro" id="IPR023210">
    <property type="entry name" value="NADP_OxRdtase_dom"/>
</dbReference>
<protein>
    <submittedName>
        <fullName evidence="3">Aldo-keto reductase family protein</fullName>
    </submittedName>
</protein>
<dbReference type="HOGENOM" id="CLU_023205_2_1_1"/>
<dbReference type="Proteomes" id="UP000030151">
    <property type="component" value="Unassembled WGS sequence"/>
</dbReference>